<proteinExistence type="predicted"/>
<dbReference type="Proteomes" id="UP000480246">
    <property type="component" value="Unassembled WGS sequence"/>
</dbReference>
<keyword evidence="1" id="KW-1133">Transmembrane helix</keyword>
<protein>
    <submittedName>
        <fullName evidence="2">DUF2627 domain-containing protein</fullName>
    </submittedName>
</protein>
<name>A0A7C8KTG3_9BACI</name>
<dbReference type="AlphaFoldDB" id="A0A7C8KTG3"/>
<dbReference type="Pfam" id="PF11118">
    <property type="entry name" value="DUF2627"/>
    <property type="match status" value="1"/>
</dbReference>
<dbReference type="RefSeq" id="WP_153401950.1">
    <property type="nucleotide sequence ID" value="NZ_ML762425.1"/>
</dbReference>
<keyword evidence="1" id="KW-0472">Membrane</keyword>
<feature type="transmembrane region" description="Helical" evidence="1">
    <location>
        <begin position="32"/>
        <end position="61"/>
    </location>
</feature>
<comment type="caution">
    <text evidence="2">The sequence shown here is derived from an EMBL/GenBank/DDBJ whole genome shotgun (WGS) entry which is preliminary data.</text>
</comment>
<dbReference type="EMBL" id="WEID01000018">
    <property type="protein sequence ID" value="KAB8138416.1"/>
    <property type="molecule type" value="Genomic_DNA"/>
</dbReference>
<evidence type="ECO:0000313" key="3">
    <source>
        <dbReference type="Proteomes" id="UP000480246"/>
    </source>
</evidence>
<organism evidence="2 3">
    <name type="scientific">Gracilibacillus oryzae</name>
    <dbReference type="NCBI Taxonomy" id="1672701"/>
    <lineage>
        <taxon>Bacteria</taxon>
        <taxon>Bacillati</taxon>
        <taxon>Bacillota</taxon>
        <taxon>Bacilli</taxon>
        <taxon>Bacillales</taxon>
        <taxon>Bacillaceae</taxon>
        <taxon>Gracilibacillus</taxon>
    </lineage>
</organism>
<dbReference type="InterPro" id="IPR020138">
    <property type="entry name" value="Uncharacterised_YqzF"/>
</dbReference>
<keyword evidence="3" id="KW-1185">Reference proteome</keyword>
<reference evidence="2 3" key="1">
    <citation type="submission" date="2019-10" db="EMBL/GenBank/DDBJ databases">
        <title>Gracilibacillus sp. nov. isolated from rice seeds.</title>
        <authorList>
            <person name="He S."/>
        </authorList>
    </citation>
    <scope>NUCLEOTIDE SEQUENCE [LARGE SCALE GENOMIC DNA]</scope>
    <source>
        <strain evidence="2 3">TD8</strain>
    </source>
</reference>
<keyword evidence="1" id="KW-0812">Transmembrane</keyword>
<gene>
    <name evidence="2" type="ORF">F9U64_05290</name>
</gene>
<evidence type="ECO:0000256" key="1">
    <source>
        <dbReference type="SAM" id="Phobius"/>
    </source>
</evidence>
<evidence type="ECO:0000313" key="2">
    <source>
        <dbReference type="EMBL" id="KAB8138416.1"/>
    </source>
</evidence>
<sequence length="80" mass="9120">MRLVALLLLVLPAVLATYGIKLMRDAFFGELTAIFFHIVVQFIIGFLLFIGGLFFIGGFILHRDKKRQLIKGGKNNRFNH</sequence>
<accession>A0A7C8KTG3</accession>